<feature type="domain" description="HTH tetR-type" evidence="3">
    <location>
        <begin position="15"/>
        <end position="75"/>
    </location>
</feature>
<accession>A0A318EJT7</accession>
<dbReference type="PRINTS" id="PR00455">
    <property type="entry name" value="HTHTETR"/>
</dbReference>
<dbReference type="Gene3D" id="1.10.357.10">
    <property type="entry name" value="Tetracycline Repressor, domain 2"/>
    <property type="match status" value="1"/>
</dbReference>
<keyword evidence="1 2" id="KW-0238">DNA-binding</keyword>
<name>A0A318EJT7_9FIRM</name>
<dbReference type="EMBL" id="QICS01000015">
    <property type="protein sequence ID" value="PXV85683.1"/>
    <property type="molecule type" value="Genomic_DNA"/>
</dbReference>
<evidence type="ECO:0000256" key="2">
    <source>
        <dbReference type="PROSITE-ProRule" id="PRU00335"/>
    </source>
</evidence>
<dbReference type="Proteomes" id="UP000247523">
    <property type="component" value="Unassembled WGS sequence"/>
</dbReference>
<dbReference type="Pfam" id="PF00440">
    <property type="entry name" value="TetR_N"/>
    <property type="match status" value="1"/>
</dbReference>
<dbReference type="InterPro" id="IPR009057">
    <property type="entry name" value="Homeodomain-like_sf"/>
</dbReference>
<evidence type="ECO:0000259" key="3">
    <source>
        <dbReference type="PROSITE" id="PS50977"/>
    </source>
</evidence>
<dbReference type="InterPro" id="IPR001647">
    <property type="entry name" value="HTH_TetR"/>
</dbReference>
<dbReference type="GO" id="GO:0003677">
    <property type="term" value="F:DNA binding"/>
    <property type="evidence" value="ECO:0007669"/>
    <property type="project" value="UniProtKB-UniRule"/>
</dbReference>
<dbReference type="Gene3D" id="1.10.10.60">
    <property type="entry name" value="Homeodomain-like"/>
    <property type="match status" value="1"/>
</dbReference>
<dbReference type="InterPro" id="IPR050624">
    <property type="entry name" value="HTH-type_Tx_Regulator"/>
</dbReference>
<protein>
    <submittedName>
        <fullName evidence="4">TetR family transcriptional regulator</fullName>
    </submittedName>
</protein>
<evidence type="ECO:0000313" key="5">
    <source>
        <dbReference type="Proteomes" id="UP000247523"/>
    </source>
</evidence>
<feature type="DNA-binding region" description="H-T-H motif" evidence="2">
    <location>
        <begin position="38"/>
        <end position="57"/>
    </location>
</feature>
<organism evidence="4 5">
    <name type="scientific">Lachnotalea glycerini</name>
    <dbReference type="NCBI Taxonomy" id="1763509"/>
    <lineage>
        <taxon>Bacteria</taxon>
        <taxon>Bacillati</taxon>
        <taxon>Bacillota</taxon>
        <taxon>Clostridia</taxon>
        <taxon>Lachnospirales</taxon>
        <taxon>Lachnospiraceae</taxon>
        <taxon>Lachnotalea</taxon>
    </lineage>
</organism>
<dbReference type="AlphaFoldDB" id="A0A318EJT7"/>
<evidence type="ECO:0000313" key="4">
    <source>
        <dbReference type="EMBL" id="PXV85683.1"/>
    </source>
</evidence>
<sequence length="200" mass="23361">MINRNIREPKQKRSIEKKNKIIRAGFELLCEKGYHNTNTAQIAKRAGVSTGIIYNYFIDKRDIFIAVWDYFATNMSNAIFSVLQTLPTDFDLEETITKIIDNIVLAHLSTPKAQEEFSAMSYQDSDIAEYIINYEENLIEMLTQVLASHGYHFTHPHEKLHIVYDMVENYCHEYLYHKHSCIDYTIMKAIVTKTIVDILK</sequence>
<proteinExistence type="predicted"/>
<dbReference type="PANTHER" id="PTHR43479">
    <property type="entry name" value="ACREF/ENVCD OPERON REPRESSOR-RELATED"/>
    <property type="match status" value="1"/>
</dbReference>
<dbReference type="PANTHER" id="PTHR43479:SF11">
    <property type="entry name" value="ACREF_ENVCD OPERON REPRESSOR-RELATED"/>
    <property type="match status" value="1"/>
</dbReference>
<dbReference type="SUPFAM" id="SSF46689">
    <property type="entry name" value="Homeodomain-like"/>
    <property type="match status" value="1"/>
</dbReference>
<evidence type="ECO:0000256" key="1">
    <source>
        <dbReference type="ARBA" id="ARBA00023125"/>
    </source>
</evidence>
<comment type="caution">
    <text evidence="4">The sequence shown here is derived from an EMBL/GenBank/DDBJ whole genome shotgun (WGS) entry which is preliminary data.</text>
</comment>
<dbReference type="PROSITE" id="PS50977">
    <property type="entry name" value="HTH_TETR_2"/>
    <property type="match status" value="1"/>
</dbReference>
<dbReference type="RefSeq" id="WP_242993652.1">
    <property type="nucleotide sequence ID" value="NZ_QICS01000015.1"/>
</dbReference>
<gene>
    <name evidence="4" type="ORF">C8E03_11536</name>
</gene>
<reference evidence="4 5" key="1">
    <citation type="submission" date="2018-05" db="EMBL/GenBank/DDBJ databases">
        <title>Genomic Encyclopedia of Type Strains, Phase IV (KMG-IV): sequencing the most valuable type-strain genomes for metagenomic binning, comparative biology and taxonomic classification.</title>
        <authorList>
            <person name="Goeker M."/>
        </authorList>
    </citation>
    <scope>NUCLEOTIDE SEQUENCE [LARGE SCALE GENOMIC DNA]</scope>
    <source>
        <strain evidence="4 5">DSM 28816</strain>
    </source>
</reference>